<dbReference type="Pfam" id="PF22335">
    <property type="entry name" value="Cas10-Cmr2_palm2"/>
    <property type="match status" value="1"/>
</dbReference>
<evidence type="ECO:0000259" key="4">
    <source>
        <dbReference type="PROSITE" id="PS51831"/>
    </source>
</evidence>
<dbReference type="AlphaFoldDB" id="A0A1F2P3P4"/>
<keyword evidence="6" id="KW-1185">Reference proteome</keyword>
<dbReference type="PANTHER" id="PTHR36528:SF1">
    <property type="entry name" value="CRISPR SYSTEM SINGLE-STRAND-SPECIFIC DEOXYRIBONUCLEASE CAS10_CSM1 (SUBTYPE III-A)"/>
    <property type="match status" value="1"/>
</dbReference>
<evidence type="ECO:0000256" key="2">
    <source>
        <dbReference type="ARBA" id="ARBA00023118"/>
    </source>
</evidence>
<dbReference type="SUPFAM" id="SSF109604">
    <property type="entry name" value="HD-domain/PDEase-like"/>
    <property type="match status" value="1"/>
</dbReference>
<dbReference type="InterPro" id="IPR043128">
    <property type="entry name" value="Rev_trsase/Diguanyl_cyclase"/>
</dbReference>
<comment type="caution">
    <text evidence="5">The sequence shown here is derived from an EMBL/GenBank/DDBJ whole genome shotgun (WGS) entry which is preliminary data.</text>
</comment>
<protein>
    <submittedName>
        <fullName evidence="5">Metal-dependent phosphohydrolase, HD region, subdomain protein domain protein</fullName>
    </submittedName>
</protein>
<dbReference type="InterPro" id="IPR052117">
    <property type="entry name" value="Cas10/Csm1_subtype-III-A"/>
</dbReference>
<dbReference type="GO" id="GO:0016787">
    <property type="term" value="F:hydrolase activity"/>
    <property type="evidence" value="ECO:0007669"/>
    <property type="project" value="UniProtKB-KW"/>
</dbReference>
<evidence type="ECO:0000313" key="6">
    <source>
        <dbReference type="Proteomes" id="UP000185779"/>
    </source>
</evidence>
<gene>
    <name evidence="5" type="ORF">SBU_001279</name>
</gene>
<dbReference type="InterPro" id="IPR054767">
    <property type="entry name" value="Cas10-Cmr2_palm2"/>
</dbReference>
<dbReference type="Gene3D" id="1.10.3210.10">
    <property type="entry name" value="Hypothetical protein af1432"/>
    <property type="match status" value="1"/>
</dbReference>
<keyword evidence="1" id="KW-0547">Nucleotide-binding</keyword>
<reference evidence="5" key="1">
    <citation type="submission" date="2016-05" db="EMBL/GenBank/DDBJ databases">
        <title>Microbial consortia oxidize butane by reversing methanogenesis.</title>
        <authorList>
            <person name="Laso-Perez R."/>
            <person name="Richter M."/>
            <person name="Wegener G."/>
            <person name="Musat F."/>
        </authorList>
    </citation>
    <scope>NUCLEOTIDE SEQUENCE [LARGE SCALE GENOMIC DNA]</scope>
    <source>
        <strain evidence="5">BOX1</strain>
    </source>
</reference>
<dbReference type="PANTHER" id="PTHR36528">
    <property type="entry name" value="CRISPR SYSTEM SINGLE-STRAND-SPECIFIC DEOXYRIBONUCLEASE CAS10/CSM1 (SUBTYPE III-A)"/>
    <property type="match status" value="1"/>
</dbReference>
<dbReference type="InterPro" id="IPR000160">
    <property type="entry name" value="GGDEF_dom"/>
</dbReference>
<evidence type="ECO:0000313" key="5">
    <source>
        <dbReference type="EMBL" id="OFV65870.1"/>
    </source>
</evidence>
<dbReference type="PROSITE" id="PS51831">
    <property type="entry name" value="HD"/>
    <property type="match status" value="1"/>
</dbReference>
<organism evidence="5 6">
    <name type="scientific">Candidatus Syntropharchaeum butanivorans</name>
    <dbReference type="NCBI Taxonomy" id="1839936"/>
    <lineage>
        <taxon>Archaea</taxon>
        <taxon>Methanobacteriati</taxon>
        <taxon>Methanobacteriota</taxon>
        <taxon>Stenosarchaea group</taxon>
        <taxon>Methanomicrobia</taxon>
        <taxon>Methanosarcinales</taxon>
        <taxon>ANME-2 cluster</taxon>
        <taxon>Candidatus Syntropharchaeum</taxon>
    </lineage>
</organism>
<dbReference type="EMBL" id="LYOR01000006">
    <property type="protein sequence ID" value="OFV65870.1"/>
    <property type="molecule type" value="Genomic_DNA"/>
</dbReference>
<evidence type="ECO:0000256" key="1">
    <source>
        <dbReference type="ARBA" id="ARBA00022741"/>
    </source>
</evidence>
<dbReference type="Proteomes" id="UP000185779">
    <property type="component" value="Unassembled WGS sequence"/>
</dbReference>
<name>A0A1F2P3P4_9EURY</name>
<keyword evidence="2" id="KW-0051">Antiviral defense</keyword>
<dbReference type="Pfam" id="PF01966">
    <property type="entry name" value="HD"/>
    <property type="match status" value="1"/>
</dbReference>
<feature type="domain" description="GGDEF" evidence="3">
    <location>
        <begin position="458"/>
        <end position="624"/>
    </location>
</feature>
<dbReference type="GO" id="GO:0000166">
    <property type="term" value="F:nucleotide binding"/>
    <property type="evidence" value="ECO:0007669"/>
    <property type="project" value="UniProtKB-KW"/>
</dbReference>
<proteinExistence type="predicted"/>
<accession>A0A1F2P3P4</accession>
<dbReference type="Gene3D" id="3.30.70.270">
    <property type="match status" value="1"/>
</dbReference>
<evidence type="ECO:0000259" key="3">
    <source>
        <dbReference type="PROSITE" id="PS50887"/>
    </source>
</evidence>
<dbReference type="PATRIC" id="fig|1839936.3.peg.1294"/>
<dbReference type="PROSITE" id="PS50887">
    <property type="entry name" value="GGDEF"/>
    <property type="match status" value="1"/>
</dbReference>
<feature type="domain" description="HD" evidence="4">
    <location>
        <begin position="74"/>
        <end position="184"/>
    </location>
</feature>
<dbReference type="InterPro" id="IPR003607">
    <property type="entry name" value="HD/PDEase_dom"/>
</dbReference>
<dbReference type="InterPro" id="IPR006674">
    <property type="entry name" value="HD_domain"/>
</dbReference>
<sequence>MMAEGVVNWFRKRREDAKEGEKIWETIKNNILGRQHEGRYHDLSSFARILSEVLEECDDLKCIPSDTRLPICSLYHHLKSTAGIAVCLGIDRGYDHSLLTKLRIAGLLHDIGKLRAPGKGLEHVKASEEMIDELLSDIDWLKEEDKHYIKRLAPRHHGASHYEKYRAEKDEERLLSLADSISSASDRRYEVSFDDGVVKSRDKIFPHLLTIGGRKIVLGRCGKKEISDPRYDKNRYFYDEIVYGGQIIGDYKPFEGKIGLLALDIQGIQGFIREAKKLNALRGGSKIIEDALEAAKKVISERVSPEAILFAGGGNLVSFLPGNKEVQNGIKSEIEDRIKDISAGALRVAVVSESFEIDRVAKEFDRVLKDLFDLVEDEKGKPYSLRKDEVLDPERGDEVCSYCFKRKFSRTYQEDQICEVCFKKINVGRSEKWEHRYTKDVADKLKLKLPEELSHIGDNIAVLSIDGNMMGRMFTQTMTPAEYSFKSESFDKGLERILKETIKEFSGNKYLVCHKTKKNEKDREKTEFFALDVIYRGGDDILIIMNAKGALRFGEMFIKRVSEEFRFESSLYSSPTVTLSCGIAIADHKFPIYFLIEKAEKLLDEAKRAFRNGIRRNEYDLFELPDGAISFATVTSAMPGREGHKFVLPEDDGRLGMIVSYAEAVRTEKDVKPIISMVINCDEDHIERLNLIKHLYSRLSDREIFEKAGKALGKSPLEVCNEVCEILSREDGVRGGLKEIIPMVWGGDDR</sequence>
<dbReference type="GO" id="GO:0051607">
    <property type="term" value="P:defense response to virus"/>
    <property type="evidence" value="ECO:0007669"/>
    <property type="project" value="UniProtKB-KW"/>
</dbReference>
<dbReference type="STRING" id="1839936.SBU_001279"/>
<dbReference type="SMART" id="SM00471">
    <property type="entry name" value="HDc"/>
    <property type="match status" value="1"/>
</dbReference>